<comment type="caution">
    <text evidence="2">The sequence shown here is derived from an EMBL/GenBank/DDBJ whole genome shotgun (WGS) entry which is preliminary data.</text>
</comment>
<feature type="region of interest" description="Disordered" evidence="1">
    <location>
        <begin position="87"/>
        <end position="107"/>
    </location>
</feature>
<sequence length="152" mass="16299">MAECTFLPFAMQKPNSTSSTPVLPIPPSAFTPSTSLDSYHTATPSNGDRHIVIGDSSATDSLPWALSFHNFDLEDLDFEDLELQNLDEGQPLAHGDLNAPHPTQSVMPPRLLVGTLQFPSLSNSLTQDSCNGASSAEPSLKPTPPELNRSGR</sequence>
<organism evidence="2 3">
    <name type="scientific">Ottowia thiooxydans</name>
    <dbReference type="NCBI Taxonomy" id="219182"/>
    <lineage>
        <taxon>Bacteria</taxon>
        <taxon>Pseudomonadati</taxon>
        <taxon>Pseudomonadota</taxon>
        <taxon>Betaproteobacteria</taxon>
        <taxon>Burkholderiales</taxon>
        <taxon>Comamonadaceae</taxon>
        <taxon>Ottowia</taxon>
    </lineage>
</organism>
<proteinExistence type="predicted"/>
<feature type="region of interest" description="Disordered" evidence="1">
    <location>
        <begin position="123"/>
        <end position="152"/>
    </location>
</feature>
<dbReference type="EMBL" id="JBEPSH010000001">
    <property type="protein sequence ID" value="MET4575156.1"/>
    <property type="molecule type" value="Genomic_DNA"/>
</dbReference>
<feature type="compositionally biased region" description="Polar residues" evidence="1">
    <location>
        <begin position="123"/>
        <end position="137"/>
    </location>
</feature>
<protein>
    <submittedName>
        <fullName evidence="2">Uncharacterized protein</fullName>
    </submittedName>
</protein>
<evidence type="ECO:0000313" key="3">
    <source>
        <dbReference type="Proteomes" id="UP001549320"/>
    </source>
</evidence>
<reference evidence="2 3" key="1">
    <citation type="submission" date="2024-06" db="EMBL/GenBank/DDBJ databases">
        <title>Sorghum-associated microbial communities from plants grown in Nebraska, USA.</title>
        <authorList>
            <person name="Schachtman D."/>
        </authorList>
    </citation>
    <scope>NUCLEOTIDE SEQUENCE [LARGE SCALE GENOMIC DNA]</scope>
    <source>
        <strain evidence="2 3">2709</strain>
    </source>
</reference>
<gene>
    <name evidence="2" type="ORF">ABIE13_000253</name>
</gene>
<evidence type="ECO:0000313" key="2">
    <source>
        <dbReference type="EMBL" id="MET4575156.1"/>
    </source>
</evidence>
<dbReference type="Proteomes" id="UP001549320">
    <property type="component" value="Unassembled WGS sequence"/>
</dbReference>
<evidence type="ECO:0000256" key="1">
    <source>
        <dbReference type="SAM" id="MobiDB-lite"/>
    </source>
</evidence>
<name>A0ABV2Q295_9BURK</name>
<keyword evidence="3" id="KW-1185">Reference proteome</keyword>
<accession>A0ABV2Q295</accession>